<dbReference type="Pfam" id="PF01627">
    <property type="entry name" value="Hpt"/>
    <property type="match status" value="1"/>
</dbReference>
<evidence type="ECO:0000313" key="4">
    <source>
        <dbReference type="EMBL" id="MEF2113266.1"/>
    </source>
</evidence>
<evidence type="ECO:0000256" key="1">
    <source>
        <dbReference type="PROSITE-ProRule" id="PRU00110"/>
    </source>
</evidence>
<comment type="caution">
    <text evidence="4">The sequence shown here is derived from an EMBL/GenBank/DDBJ whole genome shotgun (WGS) entry which is preliminary data.</text>
</comment>
<evidence type="ECO:0000259" key="3">
    <source>
        <dbReference type="PROSITE" id="PS50894"/>
    </source>
</evidence>
<evidence type="ECO:0000313" key="5">
    <source>
        <dbReference type="Proteomes" id="UP001498469"/>
    </source>
</evidence>
<dbReference type="PROSITE" id="PS50894">
    <property type="entry name" value="HPT"/>
    <property type="match status" value="1"/>
</dbReference>
<accession>A0ABU7UPS6</accession>
<dbReference type="RefSeq" id="WP_253201689.1">
    <property type="nucleotide sequence ID" value="NZ_JAZHFS010000011.1"/>
</dbReference>
<sequence length="481" mass="55827">MMQLYMEETEDMLQRAEECIIRLEMEYSDLDVNELFRIAHTIKGSSHMVGYEKIGNLMHKVEDMLDCARNGSIIFDQSIVSLCFEGLDTVKKMLLYKKDQGSKEIMENLVSDAIRIKEMIEVFIRVNKKVEEKTIIKQSEPGIISSYLSKKVKGENKYYITFFFEEDIPMVSPVILMILNSAQDIGSLVYSSIGDNYFLESSCDNDIKTFEIIISTDIDENELYTYFALFYIEKINIVDLSRSKVAEKDYSFIDDDNNLYIIILKAVMKLYKIAFSMSKEFNISKEDIYIITPLHHEAVKAFSRLKNKNKIDNFITDFNEIYNDVIRLYEDGVELNQKKSNHIQTQVIKLMERAYNYTKGKYIFSIFKSQKENFISGLKDFIGLLNKSSTLILLIDLSRLTTLNENEVKDLIEIKKEIKLENIELGIIVVGPEGRRIINIFDSIKQIEEFNVFGSEIHGILGIFNSEDSFNRISERVKGIK</sequence>
<gene>
    <name evidence="4" type="ORF">SJI18_13220</name>
</gene>
<feature type="domain" description="HPt" evidence="3">
    <location>
        <begin position="1"/>
        <end position="97"/>
    </location>
</feature>
<dbReference type="InterPro" id="IPR051315">
    <property type="entry name" value="Bact_Chemotaxis_CheA"/>
</dbReference>
<dbReference type="EMBL" id="JAZHFS010000011">
    <property type="protein sequence ID" value="MEF2113266.1"/>
    <property type="molecule type" value="Genomic_DNA"/>
</dbReference>
<proteinExistence type="predicted"/>
<organism evidence="4 5">
    <name type="scientific">Clostridium frigoriphilum</name>
    <dbReference type="NCBI Taxonomy" id="443253"/>
    <lineage>
        <taxon>Bacteria</taxon>
        <taxon>Bacillati</taxon>
        <taxon>Bacillota</taxon>
        <taxon>Clostridia</taxon>
        <taxon>Eubacteriales</taxon>
        <taxon>Clostridiaceae</taxon>
        <taxon>Clostridium</taxon>
    </lineage>
</organism>
<dbReference type="InterPro" id="IPR036641">
    <property type="entry name" value="HPT_dom_sf"/>
</dbReference>
<feature type="modified residue" description="Phosphohistidine" evidence="1">
    <location>
        <position position="40"/>
    </location>
</feature>
<keyword evidence="5" id="KW-1185">Reference proteome</keyword>
<dbReference type="SMART" id="SM00073">
    <property type="entry name" value="HPT"/>
    <property type="match status" value="1"/>
</dbReference>
<protein>
    <submittedName>
        <fullName evidence="4">Hpt domain-containing protein</fullName>
    </submittedName>
</protein>
<reference evidence="4 5" key="1">
    <citation type="submission" date="2023-11" db="EMBL/GenBank/DDBJ databases">
        <title>Draft genome sequence of a psychrophilic Clostridium strain from permafrost water brine.</title>
        <authorList>
            <person name="Shcherbakova V.A."/>
            <person name="Trubitsyn V.E."/>
            <person name="Zakharyuk A.G."/>
        </authorList>
    </citation>
    <scope>NUCLEOTIDE SEQUENCE [LARGE SCALE GENOMIC DNA]</scope>
    <source>
        <strain evidence="4 5">14F</strain>
    </source>
</reference>
<dbReference type="CDD" id="cd00088">
    <property type="entry name" value="HPT"/>
    <property type="match status" value="1"/>
</dbReference>
<name>A0ABU7UPS6_9CLOT</name>
<dbReference type="Proteomes" id="UP001498469">
    <property type="component" value="Unassembled WGS sequence"/>
</dbReference>
<dbReference type="PANTHER" id="PTHR43395:SF10">
    <property type="entry name" value="CHEMOTAXIS PROTEIN CHEA"/>
    <property type="match status" value="1"/>
</dbReference>
<dbReference type="PANTHER" id="PTHR43395">
    <property type="entry name" value="SENSOR HISTIDINE KINASE CHEA"/>
    <property type="match status" value="1"/>
</dbReference>
<dbReference type="SUPFAM" id="SSF47226">
    <property type="entry name" value="Histidine-containing phosphotransfer domain, HPT domain"/>
    <property type="match status" value="1"/>
</dbReference>
<keyword evidence="2" id="KW-0175">Coiled coil</keyword>
<keyword evidence="1" id="KW-0597">Phosphoprotein</keyword>
<dbReference type="InterPro" id="IPR008207">
    <property type="entry name" value="Sig_transdc_His_kin_Hpt_dom"/>
</dbReference>
<feature type="coiled-coil region" evidence="2">
    <location>
        <begin position="6"/>
        <end position="33"/>
    </location>
</feature>
<dbReference type="Gene3D" id="1.20.120.160">
    <property type="entry name" value="HPT domain"/>
    <property type="match status" value="1"/>
</dbReference>
<evidence type="ECO:0000256" key="2">
    <source>
        <dbReference type="SAM" id="Coils"/>
    </source>
</evidence>